<keyword evidence="2" id="KW-1185">Reference proteome</keyword>
<reference evidence="1" key="1">
    <citation type="submission" date="2023-03" db="EMBL/GenBank/DDBJ databases">
        <title>Massive genome expansion in bonnet fungi (Mycena s.s.) driven by repeated elements and novel gene families across ecological guilds.</title>
        <authorList>
            <consortium name="Lawrence Berkeley National Laboratory"/>
            <person name="Harder C.B."/>
            <person name="Miyauchi S."/>
            <person name="Viragh M."/>
            <person name="Kuo A."/>
            <person name="Thoen E."/>
            <person name="Andreopoulos B."/>
            <person name="Lu D."/>
            <person name="Skrede I."/>
            <person name="Drula E."/>
            <person name="Henrissat B."/>
            <person name="Morin E."/>
            <person name="Kohler A."/>
            <person name="Barry K."/>
            <person name="LaButti K."/>
            <person name="Morin E."/>
            <person name="Salamov A."/>
            <person name="Lipzen A."/>
            <person name="Mereny Z."/>
            <person name="Hegedus B."/>
            <person name="Baldrian P."/>
            <person name="Stursova M."/>
            <person name="Weitz H."/>
            <person name="Taylor A."/>
            <person name="Grigoriev I.V."/>
            <person name="Nagy L.G."/>
            <person name="Martin F."/>
            <person name="Kauserud H."/>
        </authorList>
    </citation>
    <scope>NUCLEOTIDE SEQUENCE</scope>
    <source>
        <strain evidence="1">CBHHK182m</strain>
    </source>
</reference>
<evidence type="ECO:0000313" key="2">
    <source>
        <dbReference type="Proteomes" id="UP001215598"/>
    </source>
</evidence>
<dbReference type="EMBL" id="JARKIB010000111">
    <property type="protein sequence ID" value="KAJ7738567.1"/>
    <property type="molecule type" value="Genomic_DNA"/>
</dbReference>
<feature type="non-terminal residue" evidence="1">
    <location>
        <position position="310"/>
    </location>
</feature>
<sequence length="310" mass="34616">MPAVHVPPIPSLHGVAVPALALRVDHCGRIFTMHLNGYPPMPTHCPCLGSIHRPRRRVPVPGAFCLLSSFPHSALTSFLRAPPLLTPNLPFPPKPLTPFTIPPSLLHLSFASSLLLPSPRLCLHEPHADLLYRTGGRLPRLRPRCLRRNRRYVLPNGRIRHLSLALLPGLHVLLEPQRLARARPRVVPFVPRAWTSLDVVLGVVARLMRLVTGAWCKQTLDRWNGEGRRRTRMVVGRDKGRIEEIKTDDVRRATNMLQCLASGGIPSNKRAGGDRNLQRCMLVPAHTSAPMQSWACARAPRVWCNVVREG</sequence>
<dbReference type="AlphaFoldDB" id="A0AAD7IA77"/>
<protein>
    <submittedName>
        <fullName evidence="1">Uncharacterized protein</fullName>
    </submittedName>
</protein>
<organism evidence="1 2">
    <name type="scientific">Mycena metata</name>
    <dbReference type="NCBI Taxonomy" id="1033252"/>
    <lineage>
        <taxon>Eukaryota</taxon>
        <taxon>Fungi</taxon>
        <taxon>Dikarya</taxon>
        <taxon>Basidiomycota</taxon>
        <taxon>Agaricomycotina</taxon>
        <taxon>Agaricomycetes</taxon>
        <taxon>Agaricomycetidae</taxon>
        <taxon>Agaricales</taxon>
        <taxon>Marasmiineae</taxon>
        <taxon>Mycenaceae</taxon>
        <taxon>Mycena</taxon>
    </lineage>
</organism>
<name>A0AAD7IA77_9AGAR</name>
<comment type="caution">
    <text evidence="1">The sequence shown here is derived from an EMBL/GenBank/DDBJ whole genome shotgun (WGS) entry which is preliminary data.</text>
</comment>
<proteinExistence type="predicted"/>
<dbReference type="Proteomes" id="UP001215598">
    <property type="component" value="Unassembled WGS sequence"/>
</dbReference>
<accession>A0AAD7IA77</accession>
<evidence type="ECO:0000313" key="1">
    <source>
        <dbReference type="EMBL" id="KAJ7738567.1"/>
    </source>
</evidence>
<gene>
    <name evidence="1" type="ORF">B0H16DRAFT_1569995</name>
</gene>